<dbReference type="HOGENOM" id="CLU_1893912_0_0_14"/>
<dbReference type="Proteomes" id="UP000009005">
    <property type="component" value="Chromosome"/>
</dbReference>
<dbReference type="GO" id="GO:0032259">
    <property type="term" value="P:methylation"/>
    <property type="evidence" value="ECO:0007669"/>
    <property type="project" value="UniProtKB-KW"/>
</dbReference>
<accession>I6YM25</accession>
<dbReference type="SUPFAM" id="SSF53335">
    <property type="entry name" value="S-adenosyl-L-methionine-dependent methyltransferases"/>
    <property type="match status" value="1"/>
</dbReference>
<dbReference type="PATRIC" id="fig|1197325.3.peg.604"/>
<dbReference type="PANTHER" id="PTHR38451">
    <property type="entry name" value="TRNA (ADENINE(22)-N(1))-METHYLTRANSFERASE"/>
    <property type="match status" value="1"/>
</dbReference>
<evidence type="ECO:0000313" key="2">
    <source>
        <dbReference type="Proteomes" id="UP000009005"/>
    </source>
</evidence>
<proteinExistence type="predicted"/>
<dbReference type="Gene3D" id="3.40.50.150">
    <property type="entry name" value="Vaccinia Virus protein VP39"/>
    <property type="match status" value="1"/>
</dbReference>
<dbReference type="InterPro" id="IPR029063">
    <property type="entry name" value="SAM-dependent_MTases_sf"/>
</dbReference>
<protein>
    <submittedName>
        <fullName evidence="1">SAM-dependent methyltransferase family protein</fullName>
    </submittedName>
</protein>
<organism evidence="1 2">
    <name type="scientific">Mycoplasma wenyonii (strain Massachusetts)</name>
    <name type="common">Eperythrozoon wenyonii</name>
    <dbReference type="NCBI Taxonomy" id="1197325"/>
    <lineage>
        <taxon>Bacteria</taxon>
        <taxon>Bacillati</taxon>
        <taxon>Mycoplasmatota</taxon>
        <taxon>Mollicutes</taxon>
        <taxon>Mycoplasmataceae</taxon>
        <taxon>Mycoplasma</taxon>
    </lineage>
</organism>
<dbReference type="EMBL" id="CP003703">
    <property type="protein sequence ID" value="AFN65344.1"/>
    <property type="molecule type" value="Genomic_DNA"/>
</dbReference>
<dbReference type="PANTHER" id="PTHR38451:SF1">
    <property type="entry name" value="TRNA (ADENINE(22)-N(1))-METHYLTRANSFERASE"/>
    <property type="match status" value="1"/>
</dbReference>
<keyword evidence="2" id="KW-1185">Reference proteome</keyword>
<dbReference type="OrthoDB" id="399024at2"/>
<keyword evidence="1" id="KW-0808">Transferase</keyword>
<dbReference type="STRING" id="1197325.WEN_02805"/>
<keyword evidence="1" id="KW-0489">Methyltransferase</keyword>
<reference evidence="1 2" key="1">
    <citation type="journal article" date="2012" name="J. Bacteriol.">
        <title>Complete genome sequence of Mycoplasma wenyonii strain Massachusetts.</title>
        <authorList>
            <person name="Dos Santos A.P."/>
            <person name="Guimaraes A.M."/>
            <person name="do Nascimento N.C."/>
            <person name="Sanmiguel P.J."/>
            <person name="Messick J.B."/>
        </authorList>
    </citation>
    <scope>NUCLEOTIDE SEQUENCE [LARGE SCALE GENOMIC DNA]</scope>
    <source>
        <strain evidence="1 2">Massachusetts</strain>
    </source>
</reference>
<dbReference type="Pfam" id="PF12847">
    <property type="entry name" value="Methyltransf_18"/>
    <property type="match status" value="1"/>
</dbReference>
<name>I6YM25_MYCWM</name>
<dbReference type="GO" id="GO:0008168">
    <property type="term" value="F:methyltransferase activity"/>
    <property type="evidence" value="ECO:0007669"/>
    <property type="project" value="UniProtKB-KW"/>
</dbReference>
<sequence length="153" mass="17836">MPPNNTSLLVDIGSDLGFLGLELLKQERVKEVWNIELSKVSLENSRELYLKRDLDSKTRFIYSDGFSELISEELRDYQEIVIVLAGLGSKKIISILEGLPESWKTKKIWLCCLPHAFPEKLRAWIERSEWEKVKEESFSLREKSYVLFLLSNL</sequence>
<dbReference type="AlphaFoldDB" id="I6YM25"/>
<evidence type="ECO:0000313" key="1">
    <source>
        <dbReference type="EMBL" id="AFN65344.1"/>
    </source>
</evidence>
<gene>
    <name evidence="1" type="ordered locus">WEN_02805</name>
</gene>
<dbReference type="KEGG" id="mwe:WEN_02805"/>